<dbReference type="KEGG" id="vg:23462399"/>
<dbReference type="GO" id="GO:0004146">
    <property type="term" value="F:dihydrofolate reductase activity"/>
    <property type="evidence" value="ECO:0007669"/>
    <property type="project" value="InterPro"/>
</dbReference>
<dbReference type="EMBL" id="KP136319">
    <property type="protein sequence ID" value="AJF97482.1"/>
    <property type="molecule type" value="Genomic_DNA"/>
</dbReference>
<feature type="region of interest" description="Disordered" evidence="1">
    <location>
        <begin position="170"/>
        <end position="207"/>
    </location>
</feature>
<dbReference type="GeneID" id="23462399"/>
<sequence>MDTRAVRVCLFASIDADGWIGYNNCLPSELVERGQSDVLRAVTRGKTVIIGRKSVAAFRERPPGEHVIVMTRALCKRSLDARDDVIYASTPIEALAKCPTPEVVVLGGARTFWSFLPYASELRVCALAACVRRPDTLRSIAGAQWAEAVPKSATAEQRDGFQILTWFVEQPTRQPADEPSKPYWEKVKEPEPDCDDNAIPEQEEEQA</sequence>
<feature type="compositionally biased region" description="Acidic residues" evidence="1">
    <location>
        <begin position="192"/>
        <end position="207"/>
    </location>
</feature>
<dbReference type="Pfam" id="PF00186">
    <property type="entry name" value="DHFR_1"/>
    <property type="match status" value="1"/>
</dbReference>
<proteinExistence type="predicted"/>
<dbReference type="InterPro" id="IPR001796">
    <property type="entry name" value="DHFR_dom"/>
</dbReference>
<dbReference type="InterPro" id="IPR024072">
    <property type="entry name" value="DHFR-like_dom_sf"/>
</dbReference>
<dbReference type="SUPFAM" id="SSF53597">
    <property type="entry name" value="Dihydrofolate reductase-like"/>
    <property type="match status" value="1"/>
</dbReference>
<dbReference type="Proteomes" id="UP000202511">
    <property type="component" value="Segment"/>
</dbReference>
<dbReference type="Gene3D" id="3.40.430.10">
    <property type="entry name" value="Dihydrofolate Reductase, subunit A"/>
    <property type="match status" value="1"/>
</dbReference>
<organism evidence="3 4">
    <name type="scientific">Pandoravirus inopinatum</name>
    <dbReference type="NCBI Taxonomy" id="1605721"/>
    <lineage>
        <taxon>Viruses</taxon>
        <taxon>Pandoravirus</taxon>
    </lineage>
</organism>
<feature type="domain" description="DHFR" evidence="2">
    <location>
        <begin position="10"/>
        <end position="162"/>
    </location>
</feature>
<dbReference type="GO" id="GO:0046654">
    <property type="term" value="P:tetrahydrofolate biosynthetic process"/>
    <property type="evidence" value="ECO:0007669"/>
    <property type="project" value="InterPro"/>
</dbReference>
<accession>A0A0B5JCU0</accession>
<evidence type="ECO:0000256" key="1">
    <source>
        <dbReference type="SAM" id="MobiDB-lite"/>
    </source>
</evidence>
<protein>
    <submittedName>
        <fullName evidence="3">Dihydrofolate reductase motif-containing protein</fullName>
    </submittedName>
</protein>
<evidence type="ECO:0000259" key="2">
    <source>
        <dbReference type="Pfam" id="PF00186"/>
    </source>
</evidence>
<evidence type="ECO:0000313" key="3">
    <source>
        <dbReference type="EMBL" id="AJF97482.1"/>
    </source>
</evidence>
<dbReference type="RefSeq" id="YP_009119717.1">
    <property type="nucleotide sequence ID" value="NC_026440.1"/>
</dbReference>
<reference evidence="3 4" key="1">
    <citation type="journal article" date="2015" name="Parasitol. Res.">
        <title>Viruses in close associations with free-living amoebae.</title>
        <authorList>
            <person name="Scheid P."/>
        </authorList>
    </citation>
    <scope>NUCLEOTIDE SEQUENCE [LARGE SCALE GENOMIC DNA]</scope>
    <source>
        <strain evidence="3">KlaHel</strain>
    </source>
</reference>
<feature type="compositionally biased region" description="Basic and acidic residues" evidence="1">
    <location>
        <begin position="175"/>
        <end position="191"/>
    </location>
</feature>
<evidence type="ECO:0000313" key="4">
    <source>
        <dbReference type="Proteomes" id="UP000202511"/>
    </source>
</evidence>
<name>A0A0B5JCU0_9VIRU</name>